<dbReference type="EMBL" id="JBBPBF010000045">
    <property type="protein sequence ID" value="KAK7606616.1"/>
    <property type="molecule type" value="Genomic_DNA"/>
</dbReference>
<organism evidence="6 7">
    <name type="scientific">Phyllosticta paracitricarpa</name>
    <dbReference type="NCBI Taxonomy" id="2016321"/>
    <lineage>
        <taxon>Eukaryota</taxon>
        <taxon>Fungi</taxon>
        <taxon>Dikarya</taxon>
        <taxon>Ascomycota</taxon>
        <taxon>Pezizomycotina</taxon>
        <taxon>Dothideomycetes</taxon>
        <taxon>Dothideomycetes incertae sedis</taxon>
        <taxon>Botryosphaeriales</taxon>
        <taxon>Phyllostictaceae</taxon>
        <taxon>Phyllosticta</taxon>
    </lineage>
</organism>
<sequence length="651" mass="72573">MVRTRKSSPPTTSRNLPDHDDDSSSDSDAHHHNSAPHPYPKLAQDIQNCRWKLDRATFVRLLGPTNYRSRGFLRQVLEWADNGKMTMTEVHHAIEETRKLGKGRWPRDGTYSILVLHDTLRELHAKGRETGVRIRCDRPRKRERKAKAGQDEQPPNGKRKQTDDRAGQSAKRTRRDTIARDEENSDSDDGLEIRDEPPSTGNTPTRSRASSVERRRTLPTRPPDLDMEPDDTAIPQVDGGDGAQGFGDSFSGDNQVSASDMAQAMQIFAPTSCRLLDHTMLDDMEENVRLTIEDHHQQAAVPILWQNHWSMAVMDADSRVIHYTDSLPHAEAIPHVRNQLVALADKLFQTGAWKLKHSTSALQQNGHDCGVHAMIAAMNYWYNGNKPLDSFDVSLWRAVLSTATRSFGSPTASSPTNDHAEAQDERYRQLSSLLQTDAHALDKPGLSKLEKSLDALLGTLEADISRLPLKYGKHDYATTSRMLKRALHAAEAHCQALDVQLATQTPLAAAYDALRQTALDQAAAAKDNETAVAQKMAQLASHFRHLGVVTTNSLHAQRSVAGSKTRAIKAASDALARIMHRGSQKVAKLLQVGRRVEEKREEVERLLAKRRKEVWDLWSDFVERSWCDDGVDGGEEEMVGGVGGEKIPHAN</sequence>
<dbReference type="InterPro" id="IPR038765">
    <property type="entry name" value="Papain-like_cys_pep_sf"/>
</dbReference>
<reference evidence="6 7" key="1">
    <citation type="submission" date="2024-04" db="EMBL/GenBank/DDBJ databases">
        <title>Phyllosticta paracitricarpa is synonymous to the EU quarantine fungus P. citricarpa based on phylogenomic analyses.</title>
        <authorList>
            <consortium name="Lawrence Berkeley National Laboratory"/>
            <person name="Van ingen-buijs V.A."/>
            <person name="Van westerhoven A.C."/>
            <person name="Haridas S."/>
            <person name="Skiadas P."/>
            <person name="Martin F."/>
            <person name="Groenewald J.Z."/>
            <person name="Crous P.W."/>
            <person name="Seidl M.F."/>
        </authorList>
    </citation>
    <scope>NUCLEOTIDE SEQUENCE [LARGE SCALE GENOMIC DNA]</scope>
    <source>
        <strain evidence="6 7">CBS 141358</strain>
    </source>
</reference>
<feature type="compositionally biased region" description="Polar residues" evidence="4">
    <location>
        <begin position="199"/>
        <end position="210"/>
    </location>
</feature>
<proteinExistence type="inferred from homology"/>
<gene>
    <name evidence="6" type="ORF">JOL62DRAFT_330180</name>
</gene>
<dbReference type="SUPFAM" id="SSF54001">
    <property type="entry name" value="Cysteine proteinases"/>
    <property type="match status" value="1"/>
</dbReference>
<evidence type="ECO:0000256" key="3">
    <source>
        <dbReference type="ARBA" id="ARBA00022801"/>
    </source>
</evidence>
<name>A0ABR1MUH0_9PEZI</name>
<dbReference type="Gene3D" id="3.40.395.10">
    <property type="entry name" value="Adenoviral Proteinase, Chain A"/>
    <property type="match status" value="1"/>
</dbReference>
<dbReference type="Proteomes" id="UP001367316">
    <property type="component" value="Unassembled WGS sequence"/>
</dbReference>
<comment type="caution">
    <text evidence="6">The sequence shown here is derived from an EMBL/GenBank/DDBJ whole genome shotgun (WGS) entry which is preliminary data.</text>
</comment>
<protein>
    <recommendedName>
        <fullName evidence="5">Ubiquitin-like protease family profile domain-containing protein</fullName>
    </recommendedName>
</protein>
<evidence type="ECO:0000256" key="4">
    <source>
        <dbReference type="SAM" id="MobiDB-lite"/>
    </source>
</evidence>
<keyword evidence="7" id="KW-1185">Reference proteome</keyword>
<dbReference type="InterPro" id="IPR003653">
    <property type="entry name" value="Peptidase_C48_C"/>
</dbReference>
<evidence type="ECO:0000256" key="1">
    <source>
        <dbReference type="ARBA" id="ARBA00005234"/>
    </source>
</evidence>
<feature type="compositionally biased region" description="Basic residues" evidence="4">
    <location>
        <begin position="138"/>
        <end position="147"/>
    </location>
</feature>
<feature type="region of interest" description="Disordered" evidence="4">
    <location>
        <begin position="1"/>
        <end position="41"/>
    </location>
</feature>
<keyword evidence="2" id="KW-0645">Protease</keyword>
<evidence type="ECO:0000313" key="6">
    <source>
        <dbReference type="EMBL" id="KAK7606616.1"/>
    </source>
</evidence>
<evidence type="ECO:0000259" key="5">
    <source>
        <dbReference type="Pfam" id="PF02902"/>
    </source>
</evidence>
<comment type="similarity">
    <text evidence="1">Belongs to the peptidase C48 family.</text>
</comment>
<evidence type="ECO:0000313" key="7">
    <source>
        <dbReference type="Proteomes" id="UP001367316"/>
    </source>
</evidence>
<feature type="domain" description="Ubiquitin-like protease family profile" evidence="5">
    <location>
        <begin position="301"/>
        <end position="387"/>
    </location>
</feature>
<accession>A0ABR1MUH0</accession>
<keyword evidence="3" id="KW-0378">Hydrolase</keyword>
<evidence type="ECO:0000256" key="2">
    <source>
        <dbReference type="ARBA" id="ARBA00022670"/>
    </source>
</evidence>
<dbReference type="Pfam" id="PF02902">
    <property type="entry name" value="Peptidase_C48"/>
    <property type="match status" value="1"/>
</dbReference>
<feature type="region of interest" description="Disordered" evidence="4">
    <location>
        <begin position="131"/>
        <end position="254"/>
    </location>
</feature>